<accession>A0A177ERU0</accession>
<gene>
    <name evidence="2" type="ORF">AYO21_11132</name>
</gene>
<keyword evidence="3" id="KW-1185">Reference proteome</keyword>
<dbReference type="EMBL" id="LVKK01000145">
    <property type="protein sequence ID" value="OAG34697.1"/>
    <property type="molecule type" value="Genomic_DNA"/>
</dbReference>
<evidence type="ECO:0000313" key="3">
    <source>
        <dbReference type="Proteomes" id="UP000077002"/>
    </source>
</evidence>
<dbReference type="GeneID" id="34606232"/>
<evidence type="ECO:0000256" key="1">
    <source>
        <dbReference type="SAM" id="MobiDB-lite"/>
    </source>
</evidence>
<protein>
    <submittedName>
        <fullName evidence="2">Uncharacterized protein</fullName>
    </submittedName>
</protein>
<comment type="caution">
    <text evidence="2">The sequence shown here is derived from an EMBL/GenBank/DDBJ whole genome shotgun (WGS) entry which is preliminary data.</text>
</comment>
<dbReference type="OrthoDB" id="537467at2759"/>
<dbReference type="Proteomes" id="UP000077002">
    <property type="component" value="Unassembled WGS sequence"/>
</dbReference>
<feature type="region of interest" description="Disordered" evidence="1">
    <location>
        <begin position="118"/>
        <end position="210"/>
    </location>
</feature>
<feature type="compositionally biased region" description="Polar residues" evidence="1">
    <location>
        <begin position="236"/>
        <end position="245"/>
    </location>
</feature>
<sequence>MSWMDSWSRPGKHAAVPPPFYLTQGEDVPYCRTCGRVISIRKQLQKGPNTIKYCSDRCRGRKPGPTDKKVERAIVALLNAEDGSGIEKTAARAKVAKGDRRVIVTCDEIEEAVFGTRHDPTKTFGRKKNRASRALQDDGEWKSVDMVEDHGASSDQDVSPVEDGRQRTRPQIRPPQLESDVNGSIGGEKGWAERHSETPEEYEKRLEGQQRAEQREMVRRAARRGVVFGFDVDFSSQPDVSTQQAKGKKAVSGMDGSATGDQSSPQLRRKCEALMNGSVVEPSFAKGNWALRWRE</sequence>
<dbReference type="AlphaFoldDB" id="A0A177ERU0"/>
<proteinExistence type="predicted"/>
<feature type="compositionally biased region" description="Basic and acidic residues" evidence="1">
    <location>
        <begin position="190"/>
        <end position="210"/>
    </location>
</feature>
<dbReference type="Pfam" id="PF10013">
    <property type="entry name" value="DUF2256"/>
    <property type="match status" value="1"/>
</dbReference>
<dbReference type="InterPro" id="IPR017136">
    <property type="entry name" value="UCP037205"/>
</dbReference>
<reference evidence="2 3" key="1">
    <citation type="submission" date="2016-03" db="EMBL/GenBank/DDBJ databases">
        <title>Draft genome sequence of the Fonsecaea monophora CBS 269.37.</title>
        <authorList>
            <person name="Bombassaro A."/>
            <person name="Vinicius W.A."/>
            <person name="De Hoog S."/>
            <person name="Sun J."/>
            <person name="Souza E.M."/>
            <person name="Raittz R.T."/>
            <person name="Costa F."/>
            <person name="Leao A.C."/>
            <person name="Tadra-Sfeir M.Z."/>
            <person name="Baura V."/>
            <person name="Balsanelli E."/>
            <person name="Pedrosa F.O."/>
            <person name="Moreno L.F."/>
            <person name="Steffens M.B."/>
            <person name="Xi L."/>
            <person name="Bocca A.L."/>
            <person name="Felipe M.S."/>
            <person name="Teixeira M."/>
            <person name="Telles Filho F.Q."/>
            <person name="Azevedo C.M."/>
            <person name="Gomes R."/>
            <person name="Vicente V.A."/>
        </authorList>
    </citation>
    <scope>NUCLEOTIDE SEQUENCE [LARGE SCALE GENOMIC DNA]</scope>
    <source>
        <strain evidence="2 3">CBS 269.37</strain>
    </source>
</reference>
<feature type="region of interest" description="Disordered" evidence="1">
    <location>
        <begin position="236"/>
        <end position="267"/>
    </location>
</feature>
<name>A0A177ERU0_9EURO</name>
<dbReference type="RefSeq" id="XP_022506649.1">
    <property type="nucleotide sequence ID" value="XM_022661030.1"/>
</dbReference>
<evidence type="ECO:0000313" key="2">
    <source>
        <dbReference type="EMBL" id="OAG34697.1"/>
    </source>
</evidence>
<organism evidence="2 3">
    <name type="scientific">Fonsecaea monophora</name>
    <dbReference type="NCBI Taxonomy" id="254056"/>
    <lineage>
        <taxon>Eukaryota</taxon>
        <taxon>Fungi</taxon>
        <taxon>Dikarya</taxon>
        <taxon>Ascomycota</taxon>
        <taxon>Pezizomycotina</taxon>
        <taxon>Eurotiomycetes</taxon>
        <taxon>Chaetothyriomycetidae</taxon>
        <taxon>Chaetothyriales</taxon>
        <taxon>Herpotrichiellaceae</taxon>
        <taxon>Fonsecaea</taxon>
    </lineage>
</organism>
<feature type="compositionally biased region" description="Basic and acidic residues" evidence="1">
    <location>
        <begin position="135"/>
        <end position="152"/>
    </location>
</feature>